<dbReference type="PRINTS" id="PR00111">
    <property type="entry name" value="ABHYDROLASE"/>
</dbReference>
<dbReference type="Proteomes" id="UP000185984">
    <property type="component" value="Unassembled WGS sequence"/>
</dbReference>
<dbReference type="RefSeq" id="WP_073549019.1">
    <property type="nucleotide sequence ID" value="NZ_CAWMVK010000040.1"/>
</dbReference>
<accession>A0A1U7HV94</accession>
<proteinExistence type="predicted"/>
<gene>
    <name evidence="2" type="ORF">NIES1031_08520</name>
</gene>
<dbReference type="InterPro" id="IPR000073">
    <property type="entry name" value="AB_hydrolase_1"/>
</dbReference>
<keyword evidence="2" id="KW-0378">Hydrolase</keyword>
<dbReference type="OrthoDB" id="9780765at2"/>
<evidence type="ECO:0000313" key="3">
    <source>
        <dbReference type="Proteomes" id="UP000185984"/>
    </source>
</evidence>
<protein>
    <submittedName>
        <fullName evidence="2">2-hydroxy-6-oxohepta-2,4-dienoate hydrolase</fullName>
    </submittedName>
</protein>
<dbReference type="EMBL" id="MRCC01000006">
    <property type="protein sequence ID" value="OKH27497.1"/>
    <property type="molecule type" value="Genomic_DNA"/>
</dbReference>
<name>A0A1U7HV94_9CHRO</name>
<evidence type="ECO:0000313" key="2">
    <source>
        <dbReference type="EMBL" id="OKH27497.1"/>
    </source>
</evidence>
<reference evidence="2 3" key="1">
    <citation type="submission" date="2016-11" db="EMBL/GenBank/DDBJ databases">
        <title>Draft Genome Sequences of Nine Cyanobacterial Strains from Diverse Habitats.</title>
        <authorList>
            <person name="Zhu T."/>
            <person name="Hou S."/>
            <person name="Lu X."/>
            <person name="Hess W.R."/>
        </authorList>
    </citation>
    <scope>NUCLEOTIDE SEQUENCE [LARGE SCALE GENOMIC DNA]</scope>
    <source>
        <strain evidence="2 3">5.2 s.c.1</strain>
    </source>
</reference>
<comment type="caution">
    <text evidence="2">The sequence shown here is derived from an EMBL/GenBank/DDBJ whole genome shotgun (WGS) entry which is preliminary data.</text>
</comment>
<dbReference type="SUPFAM" id="SSF53474">
    <property type="entry name" value="alpha/beta-Hydrolases"/>
    <property type="match status" value="1"/>
</dbReference>
<sequence>MFLAFLPPQVQLLKEDAAIVLAQSIKRELIVTPLSQQAIGRSAAPEAIATAYVRQGTGKPILLLHGFDSSVLEFRYLLPLLAKKYETWGVDLLGFGFTERIRGIDYNPASIKAHLYSFWKLINRPLILIGTSMGGATAIDFVLDYPQAVEKLILINSVGFSGDFPVGKFLFPPFDYLAVEYWRQRKLQALFWDNFNPCQLIDAIRCASLHLDMPYWYEAMLSFMKSGGYGHLADKIPKINKPTLILWGDRDDTLSVNDATKFQRAIADSQLIWLKNCGHVPQLEQPEVLAGYIQDLN</sequence>
<evidence type="ECO:0000259" key="1">
    <source>
        <dbReference type="Pfam" id="PF12697"/>
    </source>
</evidence>
<dbReference type="AlphaFoldDB" id="A0A1U7HV94"/>
<dbReference type="InterPro" id="IPR029058">
    <property type="entry name" value="AB_hydrolase_fold"/>
</dbReference>
<organism evidence="2 3">
    <name type="scientific">Chroogloeocystis siderophila 5.2 s.c.1</name>
    <dbReference type="NCBI Taxonomy" id="247279"/>
    <lineage>
        <taxon>Bacteria</taxon>
        <taxon>Bacillati</taxon>
        <taxon>Cyanobacteriota</taxon>
        <taxon>Cyanophyceae</taxon>
        <taxon>Oscillatoriophycideae</taxon>
        <taxon>Chroococcales</taxon>
        <taxon>Chroococcaceae</taxon>
        <taxon>Chroogloeocystis</taxon>
    </lineage>
</organism>
<feature type="domain" description="AB hydrolase-1" evidence="1">
    <location>
        <begin position="61"/>
        <end position="290"/>
    </location>
</feature>
<dbReference type="STRING" id="247279.NIES1031_08520"/>
<dbReference type="Gene3D" id="3.40.50.1820">
    <property type="entry name" value="alpha/beta hydrolase"/>
    <property type="match status" value="1"/>
</dbReference>
<dbReference type="GO" id="GO:0016787">
    <property type="term" value="F:hydrolase activity"/>
    <property type="evidence" value="ECO:0007669"/>
    <property type="project" value="UniProtKB-KW"/>
</dbReference>
<dbReference type="PANTHER" id="PTHR43689">
    <property type="entry name" value="HYDROLASE"/>
    <property type="match status" value="1"/>
</dbReference>
<keyword evidence="3" id="KW-1185">Reference proteome</keyword>
<dbReference type="Pfam" id="PF12697">
    <property type="entry name" value="Abhydrolase_6"/>
    <property type="match status" value="1"/>
</dbReference>
<dbReference type="PANTHER" id="PTHR43689:SF8">
    <property type="entry name" value="ALPHA_BETA-HYDROLASES SUPERFAMILY PROTEIN"/>
    <property type="match status" value="1"/>
</dbReference>